<accession>A0A6A5C3W0</accession>
<dbReference type="Proteomes" id="UP000444721">
    <property type="component" value="Unassembled WGS sequence"/>
</dbReference>
<organism evidence="2 3">
    <name type="scientific">Naegleria fowleri</name>
    <name type="common">Brain eating amoeba</name>
    <dbReference type="NCBI Taxonomy" id="5763"/>
    <lineage>
        <taxon>Eukaryota</taxon>
        <taxon>Discoba</taxon>
        <taxon>Heterolobosea</taxon>
        <taxon>Tetramitia</taxon>
        <taxon>Eutetramitia</taxon>
        <taxon>Vahlkampfiidae</taxon>
        <taxon>Naegleria</taxon>
    </lineage>
</organism>
<evidence type="ECO:0000256" key="1">
    <source>
        <dbReference type="SAM" id="MobiDB-lite"/>
    </source>
</evidence>
<dbReference type="GeneID" id="68120187"/>
<evidence type="ECO:0000313" key="3">
    <source>
        <dbReference type="Proteomes" id="UP000444721"/>
    </source>
</evidence>
<name>A0A6A5C3W0_NAEFO</name>
<dbReference type="AlphaFoldDB" id="A0A6A5C3W0"/>
<keyword evidence="3" id="KW-1185">Reference proteome</keyword>
<comment type="caution">
    <text evidence="2">The sequence shown here is derived from an EMBL/GenBank/DDBJ whole genome shotgun (WGS) entry which is preliminary data.</text>
</comment>
<sequence>MEEEKKSKSIWGNIMEFVDTFRQGRKLKKVEEEMKKNYSKLVASALLESIREQKRMKSEVDHQFAELAKKMNEEFSGIKKEMNIDKIKRELVKKHGGDMSKAMRNIIEEQYAKSGEKPSEEMIDNMERELNDLMSRNINQSTSTPNNNTSSTSSQTSTSSPPSKFKQILEKEKADKKK</sequence>
<feature type="region of interest" description="Disordered" evidence="1">
    <location>
        <begin position="134"/>
        <end position="178"/>
    </location>
</feature>
<feature type="compositionally biased region" description="Low complexity" evidence="1">
    <location>
        <begin position="139"/>
        <end position="163"/>
    </location>
</feature>
<gene>
    <name evidence="2" type="ORF">FDP41_012972</name>
</gene>
<dbReference type="VEuPathDB" id="AmoebaDB:FDP41_012972"/>
<proteinExistence type="predicted"/>
<dbReference type="RefSeq" id="XP_044565897.1">
    <property type="nucleotide sequence ID" value="XM_044703550.1"/>
</dbReference>
<reference evidence="2 3" key="1">
    <citation type="journal article" date="2019" name="Sci. Rep.">
        <title>Nanopore sequencing improves the draft genome of the human pathogenic amoeba Naegleria fowleri.</title>
        <authorList>
            <person name="Liechti N."/>
            <person name="Schurch N."/>
            <person name="Bruggmann R."/>
            <person name="Wittwer M."/>
        </authorList>
    </citation>
    <scope>NUCLEOTIDE SEQUENCE [LARGE SCALE GENOMIC DNA]</scope>
    <source>
        <strain evidence="2 3">ATCC 30894</strain>
    </source>
</reference>
<dbReference type="OMA" id="GNIMEFV"/>
<dbReference type="VEuPathDB" id="AmoebaDB:NfTy_078970"/>
<dbReference type="VEuPathDB" id="AmoebaDB:NF0065140"/>
<dbReference type="EMBL" id="VFQX01000016">
    <property type="protein sequence ID" value="KAF0981184.1"/>
    <property type="molecule type" value="Genomic_DNA"/>
</dbReference>
<protein>
    <submittedName>
        <fullName evidence="2">Uncharacterized protein</fullName>
    </submittedName>
</protein>
<dbReference type="OrthoDB" id="10400758at2759"/>
<feature type="compositionally biased region" description="Basic and acidic residues" evidence="1">
    <location>
        <begin position="167"/>
        <end position="178"/>
    </location>
</feature>
<evidence type="ECO:0000313" key="2">
    <source>
        <dbReference type="EMBL" id="KAF0981184.1"/>
    </source>
</evidence>